<dbReference type="InterPro" id="IPR014710">
    <property type="entry name" value="RmlC-like_jellyroll"/>
</dbReference>
<dbReference type="RefSeq" id="WP_010801767.1">
    <property type="nucleotide sequence ID" value="NZ_CP098825.1"/>
</dbReference>
<dbReference type="AlphaFoldDB" id="A0A2V1ITG7"/>
<organism evidence="2 3">
    <name type="scientific">Paramuribaculum intestinale</name>
    <dbReference type="NCBI Taxonomy" id="2094151"/>
    <lineage>
        <taxon>Bacteria</taxon>
        <taxon>Pseudomonadati</taxon>
        <taxon>Bacteroidota</taxon>
        <taxon>Bacteroidia</taxon>
        <taxon>Bacteroidales</taxon>
        <taxon>Muribaculaceae</taxon>
        <taxon>Paramuribaculum</taxon>
    </lineage>
</organism>
<dbReference type="InterPro" id="IPR000595">
    <property type="entry name" value="cNMP-bd_dom"/>
</dbReference>
<feature type="domain" description="Cyclic nucleotide-binding" evidence="1">
    <location>
        <begin position="29"/>
        <end position="116"/>
    </location>
</feature>
<reference evidence="3" key="1">
    <citation type="submission" date="2018-02" db="EMBL/GenBank/DDBJ databases">
        <authorList>
            <person name="Clavel T."/>
            <person name="Strowig T."/>
        </authorList>
    </citation>
    <scope>NUCLEOTIDE SEQUENCE [LARGE SCALE GENOMIC DNA]</scope>
    <source>
        <strain evidence="3">DSM 100764</strain>
    </source>
</reference>
<accession>A0A2V1ITG7</accession>
<evidence type="ECO:0000259" key="1">
    <source>
        <dbReference type="Pfam" id="PF00027"/>
    </source>
</evidence>
<dbReference type="InterPro" id="IPR018490">
    <property type="entry name" value="cNMP-bd_dom_sf"/>
</dbReference>
<proteinExistence type="predicted"/>
<sequence length="191" mass="22510">MNGLINLLCSLNINNADVLEYTKRLKNIQIKKGEHFQMQGCPVRYMGYVDSGKFRYYKIDKDGNERTLWFNKSFPFIGDYHSFLKRTNAELCIQAMEDYEITLFSYEQMMELFDTNIDTQKLRATIAERSMFGWRNIALALYFDTAEERYIELLKDFPDIEKEISLKHIASTLGISPETLSRIRKKLDKNP</sequence>
<comment type="caution">
    <text evidence="2">The sequence shown here is derived from an EMBL/GenBank/DDBJ whole genome shotgun (WGS) entry which is preliminary data.</text>
</comment>
<protein>
    <submittedName>
        <fullName evidence="2">Crp/Fnr family transcriptional regulator</fullName>
    </submittedName>
</protein>
<evidence type="ECO:0000313" key="3">
    <source>
        <dbReference type="Proteomes" id="UP000244925"/>
    </source>
</evidence>
<dbReference type="GeneID" id="93423919"/>
<name>A0A2V1ITG7_9BACT</name>
<dbReference type="EMBL" id="PUBV01000038">
    <property type="protein sequence ID" value="PWB06042.1"/>
    <property type="molecule type" value="Genomic_DNA"/>
</dbReference>
<evidence type="ECO:0000313" key="2">
    <source>
        <dbReference type="EMBL" id="PWB06042.1"/>
    </source>
</evidence>
<dbReference type="Gene3D" id="2.60.120.10">
    <property type="entry name" value="Jelly Rolls"/>
    <property type="match status" value="1"/>
</dbReference>
<dbReference type="Proteomes" id="UP000244925">
    <property type="component" value="Unassembled WGS sequence"/>
</dbReference>
<dbReference type="Pfam" id="PF00027">
    <property type="entry name" value="cNMP_binding"/>
    <property type="match status" value="1"/>
</dbReference>
<gene>
    <name evidence="2" type="ORF">C5O25_11645</name>
</gene>
<keyword evidence="3" id="KW-1185">Reference proteome</keyword>
<dbReference type="SUPFAM" id="SSF51206">
    <property type="entry name" value="cAMP-binding domain-like"/>
    <property type="match status" value="1"/>
</dbReference>